<evidence type="ECO:0000313" key="2">
    <source>
        <dbReference type="EMBL" id="CAA54427.1"/>
    </source>
</evidence>
<accession>Q56649</accession>
<organism evidence="2">
    <name type="scientific">Vibrio cholerae</name>
    <dbReference type="NCBI Taxonomy" id="666"/>
    <lineage>
        <taxon>Bacteria</taxon>
        <taxon>Pseudomonadati</taxon>
        <taxon>Pseudomonadota</taxon>
        <taxon>Gammaproteobacteria</taxon>
        <taxon>Vibrionales</taxon>
        <taxon>Vibrionaceae</taxon>
        <taxon>Vibrio</taxon>
    </lineage>
</organism>
<evidence type="ECO:0000256" key="1">
    <source>
        <dbReference type="SAM" id="Phobius"/>
    </source>
</evidence>
<protein>
    <submittedName>
        <fullName evidence="2">MshB, mshA, mshC and mshD genes</fullName>
    </submittedName>
</protein>
<feature type="non-terminal residue" evidence="2">
    <location>
        <position position="1"/>
    </location>
</feature>
<proteinExistence type="predicted"/>
<sequence length="37" mass="4372">VDYDLKTLTACIEPILLVFVAAWYWYWRWASSFLCGA</sequence>
<reference evidence="2" key="1">
    <citation type="journal article" date="1994" name="Mol. Microbiol.">
        <title>Cloning and sequencing of Vibrio cholerae mannose-sensitive haemagglutinin pilin gene: localization of mshA within a cluster of type 4 pilin genes.</title>
        <authorList>
            <person name="Jonson G."/>
            <person name="Lebens M."/>
            <person name="Holmgren J."/>
        </authorList>
    </citation>
    <scope>NUCLEOTIDE SEQUENCE</scope>
    <source>
        <strain evidence="2">Phil 6973</strain>
    </source>
</reference>
<reference evidence="2" key="2">
    <citation type="submission" date="1994-01" db="EMBL/GenBank/DDBJ databases">
        <authorList>
            <person name="Jonson G.M."/>
        </authorList>
    </citation>
    <scope>NUCLEOTIDE SEQUENCE</scope>
    <source>
        <strain evidence="2">Phil 6973</strain>
    </source>
</reference>
<keyword evidence="1" id="KW-1133">Transmembrane helix</keyword>
<dbReference type="EMBL" id="X77217">
    <property type="protein sequence ID" value="CAA54427.1"/>
    <property type="molecule type" value="Genomic_DNA"/>
</dbReference>
<feature type="transmembrane region" description="Helical" evidence="1">
    <location>
        <begin position="7"/>
        <end position="27"/>
    </location>
</feature>
<keyword evidence="1" id="KW-0472">Membrane</keyword>
<name>Q56649_VIBCL</name>
<keyword evidence="1" id="KW-0812">Transmembrane</keyword>
<dbReference type="AlphaFoldDB" id="Q56649"/>
<dbReference type="PIR" id="S54441">
    <property type="entry name" value="S54441"/>
</dbReference>